<sequence>MREKYFIINNLESFTYVHKQIWHLALVHNLTPAKNNSKGKTKVRPVNSGVSLEIKFNP</sequence>
<gene>
    <name evidence="1" type="ORF">AFUS01_LOCUS21201</name>
</gene>
<evidence type="ECO:0000313" key="2">
    <source>
        <dbReference type="Proteomes" id="UP000708208"/>
    </source>
</evidence>
<feature type="non-terminal residue" evidence="1">
    <location>
        <position position="1"/>
    </location>
</feature>
<keyword evidence="2" id="KW-1185">Reference proteome</keyword>
<protein>
    <submittedName>
        <fullName evidence="1">Uncharacterized protein</fullName>
    </submittedName>
</protein>
<dbReference type="Proteomes" id="UP000708208">
    <property type="component" value="Unassembled WGS sequence"/>
</dbReference>
<name>A0A8J2K4E0_9HEXA</name>
<proteinExistence type="predicted"/>
<accession>A0A8J2K4E0</accession>
<organism evidence="1 2">
    <name type="scientific">Allacma fusca</name>
    <dbReference type="NCBI Taxonomy" id="39272"/>
    <lineage>
        <taxon>Eukaryota</taxon>
        <taxon>Metazoa</taxon>
        <taxon>Ecdysozoa</taxon>
        <taxon>Arthropoda</taxon>
        <taxon>Hexapoda</taxon>
        <taxon>Collembola</taxon>
        <taxon>Symphypleona</taxon>
        <taxon>Sminthuridae</taxon>
        <taxon>Allacma</taxon>
    </lineage>
</organism>
<dbReference type="EMBL" id="CAJVCH010236020">
    <property type="protein sequence ID" value="CAG7732705.1"/>
    <property type="molecule type" value="Genomic_DNA"/>
</dbReference>
<comment type="caution">
    <text evidence="1">The sequence shown here is derived from an EMBL/GenBank/DDBJ whole genome shotgun (WGS) entry which is preliminary data.</text>
</comment>
<dbReference type="AlphaFoldDB" id="A0A8J2K4E0"/>
<reference evidence="1" key="1">
    <citation type="submission" date="2021-06" db="EMBL/GenBank/DDBJ databases">
        <authorList>
            <person name="Hodson N. C."/>
            <person name="Mongue J. A."/>
            <person name="Jaron S. K."/>
        </authorList>
    </citation>
    <scope>NUCLEOTIDE SEQUENCE</scope>
</reference>
<evidence type="ECO:0000313" key="1">
    <source>
        <dbReference type="EMBL" id="CAG7732705.1"/>
    </source>
</evidence>